<dbReference type="GO" id="GO:0060170">
    <property type="term" value="C:ciliary membrane"/>
    <property type="evidence" value="ECO:0000318"/>
    <property type="project" value="GO_Central"/>
</dbReference>
<dbReference type="OrthoDB" id="10004971at2759"/>
<protein>
    <submittedName>
        <fullName evidence="2">Uncharacterized protein</fullName>
    </submittedName>
</protein>
<dbReference type="InParanoid" id="A0A7M7HJH4"/>
<dbReference type="Gene3D" id="1.20.140.150">
    <property type="match status" value="1"/>
</dbReference>
<feature type="transmembrane region" description="Helical" evidence="1">
    <location>
        <begin position="67"/>
        <end position="91"/>
    </location>
</feature>
<dbReference type="GeneID" id="752077"/>
<dbReference type="GO" id="GO:0045879">
    <property type="term" value="P:negative regulation of smoothened signaling pathway"/>
    <property type="evidence" value="ECO:0000318"/>
    <property type="project" value="GO_Central"/>
</dbReference>
<dbReference type="AlphaFoldDB" id="A0A7M7HJH4"/>
<dbReference type="OMA" id="RMYFAMI"/>
<dbReference type="Proteomes" id="UP000007110">
    <property type="component" value="Unassembled WGS sequence"/>
</dbReference>
<evidence type="ECO:0000256" key="1">
    <source>
        <dbReference type="SAM" id="Phobius"/>
    </source>
</evidence>
<dbReference type="PANTHER" id="PTHR31186">
    <property type="entry name" value="MODULATOR OF SMOOTHENED PROTEIN"/>
    <property type="match status" value="1"/>
</dbReference>
<keyword evidence="3" id="KW-1185">Reference proteome</keyword>
<sequence length="177" mass="19389">MDSFLKAAGVLYFVAVALAVVSLALPEWVVSAEREDLRLGLLQHCQQIHGRPMQCNYRYPPDGPVSWIFAAILILLGVLALTIGMVMIALSDKMPQLRRYPKYLGLASWSLFCLAIVMFPAGFNLPLIGGESFLLPSSAKTGISYGLFFTGILCTVCGAVLALGRMYFAMIVWRGHT</sequence>
<dbReference type="KEGG" id="spu:752077"/>
<dbReference type="PANTHER" id="PTHR31186:SF1">
    <property type="entry name" value="MODULATOR OF SMOOTHENED PROTEIN"/>
    <property type="match status" value="1"/>
</dbReference>
<feature type="transmembrane region" description="Helical" evidence="1">
    <location>
        <begin position="103"/>
        <end position="123"/>
    </location>
</feature>
<reference evidence="3" key="1">
    <citation type="submission" date="2015-02" db="EMBL/GenBank/DDBJ databases">
        <title>Genome sequencing for Strongylocentrotus purpuratus.</title>
        <authorList>
            <person name="Murali S."/>
            <person name="Liu Y."/>
            <person name="Vee V."/>
            <person name="English A."/>
            <person name="Wang M."/>
            <person name="Skinner E."/>
            <person name="Han Y."/>
            <person name="Muzny D.M."/>
            <person name="Worley K.C."/>
            <person name="Gibbs R.A."/>
        </authorList>
    </citation>
    <scope>NUCLEOTIDE SEQUENCE</scope>
</reference>
<proteinExistence type="predicted"/>
<reference evidence="2" key="2">
    <citation type="submission" date="2021-01" db="UniProtKB">
        <authorList>
            <consortium name="EnsemblMetazoa"/>
        </authorList>
    </citation>
    <scope>IDENTIFICATION</scope>
</reference>
<name>A0A7M7HJH4_STRPU</name>
<organism evidence="2 3">
    <name type="scientific">Strongylocentrotus purpuratus</name>
    <name type="common">Purple sea urchin</name>
    <dbReference type="NCBI Taxonomy" id="7668"/>
    <lineage>
        <taxon>Eukaryota</taxon>
        <taxon>Metazoa</taxon>
        <taxon>Echinodermata</taxon>
        <taxon>Eleutherozoa</taxon>
        <taxon>Echinozoa</taxon>
        <taxon>Echinoidea</taxon>
        <taxon>Euechinoidea</taxon>
        <taxon>Echinacea</taxon>
        <taxon>Camarodonta</taxon>
        <taxon>Echinidea</taxon>
        <taxon>Strongylocentrotidae</taxon>
        <taxon>Strongylocentrotus</taxon>
    </lineage>
</organism>
<keyword evidence="1" id="KW-1133">Transmembrane helix</keyword>
<dbReference type="InterPro" id="IPR037663">
    <property type="entry name" value="Mosmo"/>
</dbReference>
<dbReference type="Pfam" id="PF18800">
    <property type="entry name" value="Atthog"/>
    <property type="match status" value="1"/>
</dbReference>
<dbReference type="EnsemblMetazoa" id="XM_011666582">
    <property type="protein sequence ID" value="XP_011664884"/>
    <property type="gene ID" value="LOC752077"/>
</dbReference>
<evidence type="ECO:0000313" key="2">
    <source>
        <dbReference type="EnsemblMetazoa" id="XP_011664884"/>
    </source>
</evidence>
<keyword evidence="1" id="KW-0812">Transmembrane</keyword>
<dbReference type="RefSeq" id="XP_011664884.1">
    <property type="nucleotide sequence ID" value="XM_011666582.2"/>
</dbReference>
<feature type="transmembrane region" description="Helical" evidence="1">
    <location>
        <begin position="143"/>
        <end position="164"/>
    </location>
</feature>
<dbReference type="GO" id="GO:0005794">
    <property type="term" value="C:Golgi apparatus"/>
    <property type="evidence" value="ECO:0000318"/>
    <property type="project" value="GO_Central"/>
</dbReference>
<evidence type="ECO:0000313" key="3">
    <source>
        <dbReference type="Proteomes" id="UP000007110"/>
    </source>
</evidence>
<accession>A0A7M7HJH4</accession>
<keyword evidence="1" id="KW-0472">Membrane</keyword>